<dbReference type="SUPFAM" id="SSF56672">
    <property type="entry name" value="DNA/RNA polymerases"/>
    <property type="match status" value="1"/>
</dbReference>
<dbReference type="EMBL" id="UZAI01001123">
    <property type="protein sequence ID" value="VDO59068.1"/>
    <property type="molecule type" value="Genomic_DNA"/>
</dbReference>
<sequence length="190" mass="21759">MQLDDLDFADDLTFLSHTQQQMHENTTSVRAALTAVGLNIHKGKSKIIRYNIACTNPVTVDREAFMDVQTFTYLGNIIDEHGGSDADVKARIGKTRVAYLRLKIIWNSKQLSTNIKVMIFNTDVKRVLLYEKKLGEPRKSSSRRYRCLLTVVYAKYFRSVGQTLFVTTYCEREQTRSQWGNKSGRIPVNG</sequence>
<gene>
    <name evidence="1" type="ORF">SMRZ_LOCUS3760</name>
</gene>
<evidence type="ECO:0000313" key="1">
    <source>
        <dbReference type="EMBL" id="VDO59068.1"/>
    </source>
</evidence>
<accession>A0A183LIY5</accession>
<dbReference type="Pfam" id="PF20049">
    <property type="entry name" value="DUF6451"/>
    <property type="match status" value="1"/>
</dbReference>
<dbReference type="AlphaFoldDB" id="A0A183LIY5"/>
<keyword evidence="2" id="KW-1185">Reference proteome</keyword>
<evidence type="ECO:0000313" key="2">
    <source>
        <dbReference type="Proteomes" id="UP000277204"/>
    </source>
</evidence>
<dbReference type="InterPro" id="IPR043502">
    <property type="entry name" value="DNA/RNA_pol_sf"/>
</dbReference>
<proteinExistence type="predicted"/>
<dbReference type="InterPro" id="IPR045609">
    <property type="entry name" value="DUF6451"/>
</dbReference>
<organism evidence="1 2">
    <name type="scientific">Schistosoma margrebowiei</name>
    <dbReference type="NCBI Taxonomy" id="48269"/>
    <lineage>
        <taxon>Eukaryota</taxon>
        <taxon>Metazoa</taxon>
        <taxon>Spiralia</taxon>
        <taxon>Lophotrochozoa</taxon>
        <taxon>Platyhelminthes</taxon>
        <taxon>Trematoda</taxon>
        <taxon>Digenea</taxon>
        <taxon>Strigeidida</taxon>
        <taxon>Schistosomatoidea</taxon>
        <taxon>Schistosomatidae</taxon>
        <taxon>Schistosoma</taxon>
    </lineage>
</organism>
<reference evidence="1 2" key="1">
    <citation type="submission" date="2018-11" db="EMBL/GenBank/DDBJ databases">
        <authorList>
            <consortium name="Pathogen Informatics"/>
        </authorList>
    </citation>
    <scope>NUCLEOTIDE SEQUENCE [LARGE SCALE GENOMIC DNA]</scope>
    <source>
        <strain evidence="1 2">Zambia</strain>
    </source>
</reference>
<name>A0A183LIY5_9TREM</name>
<dbReference type="Proteomes" id="UP000277204">
    <property type="component" value="Unassembled WGS sequence"/>
</dbReference>
<dbReference type="PANTHER" id="PTHR47027:SF25">
    <property type="entry name" value="REVERSE TRANSCRIPTASE DOMAIN-CONTAINING PROTEIN"/>
    <property type="match status" value="1"/>
</dbReference>
<protein>
    <submittedName>
        <fullName evidence="1">Uncharacterized protein</fullName>
    </submittedName>
</protein>
<dbReference type="PANTHER" id="PTHR47027">
    <property type="entry name" value="REVERSE TRANSCRIPTASE DOMAIN-CONTAINING PROTEIN"/>
    <property type="match status" value="1"/>
</dbReference>